<keyword evidence="9" id="KW-1185">Reference proteome</keyword>
<protein>
    <submittedName>
        <fullName evidence="8">Translation initiation factor IF-2, mitochondrial</fullName>
    </submittedName>
</protein>
<dbReference type="FunFam" id="3.40.50.10050:FF:000001">
    <property type="entry name" value="Translation initiation factor IF-2"/>
    <property type="match status" value="1"/>
</dbReference>
<dbReference type="PANTHER" id="PTHR43381:SF20">
    <property type="entry name" value="TRANSLATION INITIATION FACTOR IF-2, MITOCHONDRIAL"/>
    <property type="match status" value="1"/>
</dbReference>
<comment type="similarity">
    <text evidence="1">Belongs to the TRAFAC class translation factor GTPase superfamily. Classic translation factor GTPase family. IF-2 subfamily.</text>
</comment>
<keyword evidence="4" id="KW-0648">Protein biosynthesis</keyword>
<dbReference type="InterPro" id="IPR027417">
    <property type="entry name" value="P-loop_NTPase"/>
</dbReference>
<dbReference type="Pfam" id="PF11987">
    <property type="entry name" value="IF-2"/>
    <property type="match status" value="1"/>
</dbReference>
<dbReference type="InterPro" id="IPR000795">
    <property type="entry name" value="T_Tr_GTP-bd_dom"/>
</dbReference>
<dbReference type="NCBIfam" id="TIGR00231">
    <property type="entry name" value="small_GTP"/>
    <property type="match status" value="1"/>
</dbReference>
<dbReference type="GO" id="GO:0005737">
    <property type="term" value="C:cytoplasm"/>
    <property type="evidence" value="ECO:0007669"/>
    <property type="project" value="TreeGrafter"/>
</dbReference>
<keyword evidence="2 8" id="KW-0396">Initiation factor</keyword>
<dbReference type="SUPFAM" id="SSF52540">
    <property type="entry name" value="P-loop containing nucleoside triphosphate hydrolases"/>
    <property type="match status" value="1"/>
</dbReference>
<dbReference type="InterPro" id="IPR023115">
    <property type="entry name" value="TIF_IF2_dom3"/>
</dbReference>
<organism evidence="8 9">
    <name type="scientific">Dufourea novaeangliae</name>
    <name type="common">Sweat bee</name>
    <dbReference type="NCBI Taxonomy" id="178035"/>
    <lineage>
        <taxon>Eukaryota</taxon>
        <taxon>Metazoa</taxon>
        <taxon>Ecdysozoa</taxon>
        <taxon>Arthropoda</taxon>
        <taxon>Hexapoda</taxon>
        <taxon>Insecta</taxon>
        <taxon>Pterygota</taxon>
        <taxon>Neoptera</taxon>
        <taxon>Endopterygota</taxon>
        <taxon>Hymenoptera</taxon>
        <taxon>Apocrita</taxon>
        <taxon>Aculeata</taxon>
        <taxon>Apoidea</taxon>
        <taxon>Anthophila</taxon>
        <taxon>Halictidae</taxon>
        <taxon>Rophitinae</taxon>
        <taxon>Dufourea</taxon>
    </lineage>
</organism>
<dbReference type="InterPro" id="IPR009000">
    <property type="entry name" value="Transl_B-barrel_sf"/>
</dbReference>
<name>A0A154P564_DUFNO</name>
<evidence type="ECO:0000259" key="7">
    <source>
        <dbReference type="PROSITE" id="PS51722"/>
    </source>
</evidence>
<dbReference type="InterPro" id="IPR053905">
    <property type="entry name" value="EF-G-like_DII"/>
</dbReference>
<dbReference type="FunFam" id="3.40.50.300:FF:000019">
    <property type="entry name" value="Translation initiation factor IF-2"/>
    <property type="match status" value="1"/>
</dbReference>
<dbReference type="GO" id="GO:0003924">
    <property type="term" value="F:GTPase activity"/>
    <property type="evidence" value="ECO:0007669"/>
    <property type="project" value="InterPro"/>
</dbReference>
<evidence type="ECO:0000256" key="6">
    <source>
        <dbReference type="ARBA" id="ARBA00025162"/>
    </source>
</evidence>
<dbReference type="CDD" id="cd03702">
    <property type="entry name" value="IF2_mtIF2_II"/>
    <property type="match status" value="1"/>
</dbReference>
<dbReference type="InterPro" id="IPR044145">
    <property type="entry name" value="IF2_II"/>
</dbReference>
<dbReference type="Pfam" id="PF00009">
    <property type="entry name" value="GTP_EFTU"/>
    <property type="match status" value="1"/>
</dbReference>
<evidence type="ECO:0000313" key="9">
    <source>
        <dbReference type="Proteomes" id="UP000076502"/>
    </source>
</evidence>
<dbReference type="EMBL" id="KQ434809">
    <property type="protein sequence ID" value="KZC06318.1"/>
    <property type="molecule type" value="Genomic_DNA"/>
</dbReference>
<dbReference type="InterPro" id="IPR005225">
    <property type="entry name" value="Small_GTP-bd"/>
</dbReference>
<dbReference type="InterPro" id="IPR015760">
    <property type="entry name" value="TIF_IF2"/>
</dbReference>
<evidence type="ECO:0000256" key="5">
    <source>
        <dbReference type="ARBA" id="ARBA00023134"/>
    </source>
</evidence>
<feature type="non-terminal residue" evidence="8">
    <location>
        <position position="1"/>
    </location>
</feature>
<sequence>VFTQTPKQKNILPVVEVWTDMTVGELAASAKRDVNDIVSVLDIRVTTVCEPTTVLSNFTVIHDIVKKLGSVVKRVAKPDTVKVKPVTYVDLTKSPPPDESVLVKRHPVVTIMGHVDHGKTTLLDSLRHTSVVDTEFGGITQHIGAFDVTLKSGERVTFLDTPGHAAFSSMRYRGAHVTDIVVLVVAADDGVKEQTLQSIEMARDANVPIIVAINKIDKPNADIKRTQTMLAENGIVVEDLGGDVQSINISALKGTNLEDLTSAIALQAEIMNLKGDPVGLVESVAIECTNHIGRGKLVTALIKRGTLKKGCLLVSGLAWAKVRAMFNEIGQPVLEAKPSEAVQIIGWRELPNVGDEILQVENEKILQMVLKYRNAERNVSLAQEQQKGADVKYAEHLAQYKAILDLKKQFGRLHPVVKSKMMQPTTDTKKTTVPAVNLVIKGDVAGSVEAILDILDTYKEDNLCKLNVVHHNVGNINETDLELADIFHGIVCGFNVDIPSKLKEEADEKQISVRQYRVIYKFVDDVKNEINRQLPEIDVEEVLGEASVQQQFQITEGKKKVNVAGSRCVKGVLQKSALYKLVRGKEVIYRGKLVSMRHLKDEVTEIKVNIECGLTLDNPTVSFKPGDTLVCFKLVSTTQSISWDPGF</sequence>
<dbReference type="CDD" id="cd03692">
    <property type="entry name" value="mtIF2_IVc"/>
    <property type="match status" value="1"/>
</dbReference>
<dbReference type="PANTHER" id="PTHR43381">
    <property type="entry name" value="TRANSLATION INITIATION FACTOR IF-2-RELATED"/>
    <property type="match status" value="1"/>
</dbReference>
<dbReference type="Gene3D" id="2.40.30.10">
    <property type="entry name" value="Translation factors"/>
    <property type="match status" value="2"/>
</dbReference>
<dbReference type="SUPFAM" id="SSF50447">
    <property type="entry name" value="Translation proteins"/>
    <property type="match status" value="2"/>
</dbReference>
<dbReference type="FunFam" id="2.40.30.10:FF:000008">
    <property type="entry name" value="Translation initiation factor IF-2"/>
    <property type="match status" value="1"/>
</dbReference>
<evidence type="ECO:0000256" key="2">
    <source>
        <dbReference type="ARBA" id="ARBA00022540"/>
    </source>
</evidence>
<dbReference type="PROSITE" id="PS51722">
    <property type="entry name" value="G_TR_2"/>
    <property type="match status" value="1"/>
</dbReference>
<gene>
    <name evidence="8" type="ORF">WN55_10227</name>
</gene>
<dbReference type="STRING" id="178035.A0A154P564"/>
<dbReference type="Gene3D" id="3.40.50.10050">
    <property type="entry name" value="Translation initiation factor IF- 2, domain 3"/>
    <property type="match status" value="1"/>
</dbReference>
<dbReference type="SUPFAM" id="SSF52156">
    <property type="entry name" value="Initiation factor IF2/eIF5b, domain 3"/>
    <property type="match status" value="1"/>
</dbReference>
<evidence type="ECO:0000313" key="8">
    <source>
        <dbReference type="EMBL" id="KZC06318.1"/>
    </source>
</evidence>
<dbReference type="InterPro" id="IPR036925">
    <property type="entry name" value="TIF_IF2_dom3_sf"/>
</dbReference>
<keyword evidence="3" id="KW-0547">Nucleotide-binding</keyword>
<accession>A0A154P564</accession>
<comment type="function">
    <text evidence="6">One of the essential components for the initiation of protein synthesis. Protects formylmethionyl-tRNA from spontaneous hydrolysis and promotes its binding to the 30S ribosomal subunits. Also involved in the hydrolysis of GTP during the formation of the 70S ribosomal complex.</text>
</comment>
<keyword evidence="5" id="KW-0342">GTP-binding</keyword>
<feature type="domain" description="Tr-type G" evidence="7">
    <location>
        <begin position="104"/>
        <end position="274"/>
    </location>
</feature>
<dbReference type="Gene3D" id="3.40.50.300">
    <property type="entry name" value="P-loop containing nucleotide triphosphate hydrolases"/>
    <property type="match status" value="1"/>
</dbReference>
<dbReference type="CDD" id="cd01887">
    <property type="entry name" value="IF2_eIF5B"/>
    <property type="match status" value="1"/>
</dbReference>
<evidence type="ECO:0000256" key="3">
    <source>
        <dbReference type="ARBA" id="ARBA00022741"/>
    </source>
</evidence>
<dbReference type="OrthoDB" id="361630at2759"/>
<dbReference type="GO" id="GO:0003743">
    <property type="term" value="F:translation initiation factor activity"/>
    <property type="evidence" value="ECO:0007669"/>
    <property type="project" value="UniProtKB-KW"/>
</dbReference>
<dbReference type="AlphaFoldDB" id="A0A154P564"/>
<dbReference type="Proteomes" id="UP000076502">
    <property type="component" value="Unassembled WGS sequence"/>
</dbReference>
<evidence type="ECO:0000256" key="4">
    <source>
        <dbReference type="ARBA" id="ARBA00022917"/>
    </source>
</evidence>
<dbReference type="Pfam" id="PF22042">
    <property type="entry name" value="EF-G_D2"/>
    <property type="match status" value="1"/>
</dbReference>
<dbReference type="GO" id="GO:0005525">
    <property type="term" value="F:GTP binding"/>
    <property type="evidence" value="ECO:0007669"/>
    <property type="project" value="UniProtKB-KW"/>
</dbReference>
<evidence type="ECO:0000256" key="1">
    <source>
        <dbReference type="ARBA" id="ARBA00007733"/>
    </source>
</evidence>
<reference evidence="8 9" key="1">
    <citation type="submission" date="2015-07" db="EMBL/GenBank/DDBJ databases">
        <title>The genome of Dufourea novaeangliae.</title>
        <authorList>
            <person name="Pan H."/>
            <person name="Kapheim K."/>
        </authorList>
    </citation>
    <scope>NUCLEOTIDE SEQUENCE [LARGE SCALE GENOMIC DNA]</scope>
    <source>
        <strain evidence="8">0120121106</strain>
        <tissue evidence="8">Whole body</tissue>
    </source>
</reference>
<proteinExistence type="inferred from homology"/>